<gene>
    <name evidence="2" type="ORF">C3L33_07952</name>
</gene>
<dbReference type="PANTHER" id="PTHR46410">
    <property type="entry name" value="AT-RICH INTERACTIVE DOMAIN-CONTAINING PROTEIN 2"/>
    <property type="match status" value="1"/>
</dbReference>
<accession>A0A6A4LLP8</accession>
<dbReference type="PANTHER" id="PTHR46410:SF1">
    <property type="entry name" value="AT-RICH INTERACTIVE DOMAIN-CONTAINING PROTEIN 1"/>
    <property type="match status" value="1"/>
</dbReference>
<dbReference type="EMBL" id="QEFC01001143">
    <property type="protein sequence ID" value="KAE9460163.1"/>
    <property type="molecule type" value="Genomic_DNA"/>
</dbReference>
<dbReference type="OrthoDB" id="1938591at2759"/>
<sequence>MAGWQKIAHGSVTSVLDRFIILQKLQTKEFWYDFTLGSDDFVDGSEEDKLRCLFSLLLFTFHEQTCWSDYFRPKPSMLGDEKSVDLFKLYFLVKEKGDGFSRGVVGFRLSDCLMEFEPEFRGSSSEISDQKNENGDYLYLDLEESDMDSMVGKLSNGNEVIGLVESDESRKCGEDCKNLYEGEECMISGSSVFSNRKRKRGCRWRMLDWVVEVAKNPCDPEVGLLPERPDWKHYGREQLWKQVLLARHALFLKRNGNRSPEQKISNWLQGGAVVVEKEVLWGKDRNGDGGGGETAVKVMAVVSGRVVVVKKGECRRGSNMMKIWKDSGGWSAGGGVGEIVVVAAAVVVVATKQRMHPSMYDDHSGSERQRSSQRLVSAKESRSLSSKIRPRSDSSSSTQTQLEDYLDKDSETLSTNSIFTFLNDNQNRKRVPVGPFFQANVPEWTGETCESDSRWLGSRVWPVESGGPSKYIIERDRIGKGRQESCGCENPGSIECVRFHVSEKRVRVKLELGLAFQRLKFDRMGEEVALSWTKEEEKRFQEIIKSNPASLDMCFWDEIVKSFPSKKREDLVSYYFNVYLLRRRGYQNRSTPSNIESDDEESEFGPLTNRYRHDALKSPGSIFCSPKKPHSNVK</sequence>
<feature type="region of interest" description="Disordered" evidence="1">
    <location>
        <begin position="357"/>
        <end position="407"/>
    </location>
</feature>
<reference evidence="2 3" key="1">
    <citation type="journal article" date="2019" name="Genome Biol. Evol.">
        <title>The Rhododendron genome and chromosomal organization provide insight into shared whole-genome duplications across the heath family (Ericaceae).</title>
        <authorList>
            <person name="Soza V.L."/>
            <person name="Lindsley D."/>
            <person name="Waalkes A."/>
            <person name="Ramage E."/>
            <person name="Patwardhan R.P."/>
            <person name="Burton J.N."/>
            <person name="Adey A."/>
            <person name="Kumar A."/>
            <person name="Qiu R."/>
            <person name="Shendure J."/>
            <person name="Hall B."/>
        </authorList>
    </citation>
    <scope>NUCLEOTIDE SEQUENCE [LARGE SCALE GENOMIC DNA]</scope>
    <source>
        <strain evidence="2">RSF 1966-606</strain>
    </source>
</reference>
<dbReference type="Proteomes" id="UP000428333">
    <property type="component" value="Linkage Group LG05"/>
</dbReference>
<evidence type="ECO:0000313" key="2">
    <source>
        <dbReference type="EMBL" id="KAE9460163.1"/>
    </source>
</evidence>
<feature type="compositionally biased region" description="Low complexity" evidence="1">
    <location>
        <begin position="383"/>
        <end position="397"/>
    </location>
</feature>
<evidence type="ECO:0008006" key="4">
    <source>
        <dbReference type="Google" id="ProtNLM"/>
    </source>
</evidence>
<dbReference type="InterPro" id="IPR001005">
    <property type="entry name" value="SANT/Myb"/>
</dbReference>
<proteinExistence type="predicted"/>
<comment type="caution">
    <text evidence="2">The sequence shown here is derived from an EMBL/GenBank/DDBJ whole genome shotgun (WGS) entry which is preliminary data.</text>
</comment>
<name>A0A6A4LLP8_9ERIC</name>
<organism evidence="2 3">
    <name type="scientific">Rhododendron williamsianum</name>
    <dbReference type="NCBI Taxonomy" id="262921"/>
    <lineage>
        <taxon>Eukaryota</taxon>
        <taxon>Viridiplantae</taxon>
        <taxon>Streptophyta</taxon>
        <taxon>Embryophyta</taxon>
        <taxon>Tracheophyta</taxon>
        <taxon>Spermatophyta</taxon>
        <taxon>Magnoliopsida</taxon>
        <taxon>eudicotyledons</taxon>
        <taxon>Gunneridae</taxon>
        <taxon>Pentapetalae</taxon>
        <taxon>asterids</taxon>
        <taxon>Ericales</taxon>
        <taxon>Ericaceae</taxon>
        <taxon>Ericoideae</taxon>
        <taxon>Rhodoreae</taxon>
        <taxon>Rhododendron</taxon>
    </lineage>
</organism>
<feature type="non-terminal residue" evidence="2">
    <location>
        <position position="1"/>
    </location>
</feature>
<evidence type="ECO:0000313" key="3">
    <source>
        <dbReference type="Proteomes" id="UP000428333"/>
    </source>
</evidence>
<feature type="compositionally biased region" description="Basic and acidic residues" evidence="1">
    <location>
        <begin position="359"/>
        <end position="370"/>
    </location>
</feature>
<keyword evidence="3" id="KW-1185">Reference proteome</keyword>
<dbReference type="AlphaFoldDB" id="A0A6A4LLP8"/>
<protein>
    <recommendedName>
        <fullName evidence="4">Myb-like domain-containing protein</fullName>
    </recommendedName>
</protein>
<evidence type="ECO:0000256" key="1">
    <source>
        <dbReference type="SAM" id="MobiDB-lite"/>
    </source>
</evidence>
<dbReference type="CDD" id="cd00167">
    <property type="entry name" value="SANT"/>
    <property type="match status" value="1"/>
</dbReference>